<name>A0A1X1L6V2_STRMT</name>
<evidence type="ECO:0000313" key="1">
    <source>
        <dbReference type="EMBL" id="ORP07441.1"/>
    </source>
</evidence>
<dbReference type="SUPFAM" id="SSF55831">
    <property type="entry name" value="Thymidylate synthase/dCMP hydroxymethylase"/>
    <property type="match status" value="1"/>
</dbReference>
<dbReference type="Proteomes" id="UP000501099">
    <property type="component" value="Chromosome"/>
</dbReference>
<evidence type="ECO:0000313" key="2">
    <source>
        <dbReference type="EMBL" id="QKL32469.1"/>
    </source>
</evidence>
<accession>A0A1X1L6V2</accession>
<dbReference type="InterPro" id="IPR036926">
    <property type="entry name" value="Thymidate_synth/dCMP_Mease_sf"/>
</dbReference>
<organism evidence="1 3">
    <name type="scientific">Streptococcus mitis</name>
    <dbReference type="NCBI Taxonomy" id="28037"/>
    <lineage>
        <taxon>Bacteria</taxon>
        <taxon>Bacillati</taxon>
        <taxon>Bacillota</taxon>
        <taxon>Bacilli</taxon>
        <taxon>Lactobacillales</taxon>
        <taxon>Streptococcaceae</taxon>
        <taxon>Streptococcus</taxon>
        <taxon>Streptococcus mitis group</taxon>
    </lineage>
</organism>
<dbReference type="EMBL" id="CP047883">
    <property type="protein sequence ID" value="QKL32469.1"/>
    <property type="molecule type" value="Genomic_DNA"/>
</dbReference>
<evidence type="ECO:0008006" key="5">
    <source>
        <dbReference type="Google" id="ProtNLM"/>
    </source>
</evidence>
<proteinExistence type="predicted"/>
<dbReference type="Proteomes" id="UP000193206">
    <property type="component" value="Unassembled WGS sequence"/>
</dbReference>
<gene>
    <name evidence="1" type="ORF">B7692_04975</name>
    <name evidence="2" type="ORF">M594_01620</name>
</gene>
<reference evidence="1" key="2">
    <citation type="submission" date="2017-04" db="EMBL/GenBank/DDBJ databases">
        <authorList>
            <person name="Afonso C.L."/>
            <person name="Miller P.J."/>
            <person name="Scott M.A."/>
            <person name="Spackman E."/>
            <person name="Goraichik I."/>
            <person name="Dimitrov K.M."/>
            <person name="Suarez D.L."/>
            <person name="Swayne D.E."/>
        </authorList>
    </citation>
    <scope>NUCLEOTIDE SEQUENCE</scope>
    <source>
        <strain evidence="1">B_009152_10</strain>
    </source>
</reference>
<dbReference type="EMBL" id="NCVN01000018">
    <property type="protein sequence ID" value="ORP07441.1"/>
    <property type="molecule type" value="Genomic_DNA"/>
</dbReference>
<protein>
    <recommendedName>
        <fullName evidence="5">Thymidylate synthase</fullName>
    </recommendedName>
</protein>
<dbReference type="AlphaFoldDB" id="A0A1X1L6V2"/>
<dbReference type="Gene3D" id="3.30.572.10">
    <property type="entry name" value="Thymidylate synthase/dCMP hydroxymethylase domain"/>
    <property type="match status" value="1"/>
</dbReference>
<sequence>MKFETILDFYIFYLEELLNGSQKQKVPYSAISDKIEIFNNSVEISHGNLINMMFSKSELNYNIVHTLFSLSGRTDAYILKKYKSAYLRYSDDGFYQNTVGERLYTLYGNQIKRSYGFLKDDIFSPDAICFMKANDNNNIDCTFYVHFYYREERLNVELTYKGSHLLEYTNSDLFIYSSLLSLMSHWLGVKAGSLILKTHSIFISERDKERTEKLLDSCRLLKKVDLSLNHDFSSSLKSYREEFSDAINRVITWDIVEVSKRLNNEIEYINNNFTPYTQDLLFILLADRFHSNTEEYKTILDKINNDSIRCFKETVDRTEFNSILEVV</sequence>
<evidence type="ECO:0000313" key="3">
    <source>
        <dbReference type="Proteomes" id="UP000193206"/>
    </source>
</evidence>
<dbReference type="RefSeq" id="WP_084930091.1">
    <property type="nucleotide sequence ID" value="NZ_CP047883.1"/>
</dbReference>
<reference evidence="1 3" key="1">
    <citation type="journal article" date="2016" name="Eur. J. Clin. Microbiol. Infect. Dis.">
        <title>Whole genome sequencing as a tool for phylogenetic analysis of clinical strains of Mitis group streptococci.</title>
        <authorList>
            <person name="Rasmussen L.H."/>
            <person name="Dargis R."/>
            <person name="Hojholt K."/>
            <person name="Christensen J.J."/>
            <person name="Skovgaard O."/>
            <person name="Justesen U.S."/>
            <person name="Rosenvinge F.S."/>
            <person name="Moser C."/>
            <person name="Lukjancenko O."/>
            <person name="Rasmussen S."/>
            <person name="Nielsen X.C."/>
        </authorList>
    </citation>
    <scope>NUCLEOTIDE SEQUENCE [LARGE SCALE GENOMIC DNA]</scope>
    <source>
        <strain evidence="1 3">B_009152_10</strain>
    </source>
</reference>
<evidence type="ECO:0000313" key="4">
    <source>
        <dbReference type="Proteomes" id="UP000501099"/>
    </source>
</evidence>
<reference evidence="2 4" key="3">
    <citation type="submission" date="2020-01" db="EMBL/GenBank/DDBJ databases">
        <title>Complete genome sequence of the tetracycline resistane Streptococcus mitis isolate S022-V3-A4.</title>
        <authorList>
            <person name="Pinzauti D."/>
            <person name="Iannelli F."/>
            <person name="Pozzi G."/>
            <person name="Santoro F."/>
        </authorList>
    </citation>
    <scope>NUCLEOTIDE SEQUENCE [LARGE SCALE GENOMIC DNA]</scope>
    <source>
        <strain evidence="2 4">S022-V3-A4</strain>
    </source>
</reference>